<dbReference type="InterPro" id="IPR051947">
    <property type="entry name" value="Sentrin-specific_protease"/>
</dbReference>
<dbReference type="EMBL" id="PGCJ01000248">
    <property type="protein sequence ID" value="PLW35922.1"/>
    <property type="molecule type" value="Genomic_DNA"/>
</dbReference>
<keyword evidence="2" id="KW-0597">Phosphoprotein</keyword>
<feature type="region of interest" description="Disordered" evidence="6">
    <location>
        <begin position="1066"/>
        <end position="1108"/>
    </location>
</feature>
<dbReference type="Gene3D" id="3.40.395.10">
    <property type="entry name" value="Adenoviral Proteinase, Chain A"/>
    <property type="match status" value="1"/>
</dbReference>
<evidence type="ECO:0000256" key="2">
    <source>
        <dbReference type="ARBA" id="ARBA00022553"/>
    </source>
</evidence>
<dbReference type="GO" id="GO:0005634">
    <property type="term" value="C:nucleus"/>
    <property type="evidence" value="ECO:0007669"/>
    <property type="project" value="TreeGrafter"/>
</dbReference>
<evidence type="ECO:0000256" key="4">
    <source>
        <dbReference type="ARBA" id="ARBA00022786"/>
    </source>
</evidence>
<dbReference type="STRING" id="200324.A0A2N5V414"/>
<evidence type="ECO:0000256" key="6">
    <source>
        <dbReference type="SAM" id="MobiDB-lite"/>
    </source>
</evidence>
<protein>
    <recommendedName>
        <fullName evidence="7">Ubiquitin-like protease family profile domain-containing protein</fullName>
    </recommendedName>
</protein>
<gene>
    <name evidence="8" type="ORF">PCANC_17914</name>
    <name evidence="9" type="ORF">PCASD_05893</name>
</gene>
<feature type="compositionally biased region" description="Polar residues" evidence="6">
    <location>
        <begin position="264"/>
        <end position="276"/>
    </location>
</feature>
<dbReference type="GO" id="GO:0070139">
    <property type="term" value="F:SUMO-specific endopeptidase activity"/>
    <property type="evidence" value="ECO:0007669"/>
    <property type="project" value="TreeGrafter"/>
</dbReference>
<feature type="region of interest" description="Disordered" evidence="6">
    <location>
        <begin position="423"/>
        <end position="472"/>
    </location>
</feature>
<dbReference type="InterPro" id="IPR003653">
    <property type="entry name" value="Peptidase_C48_C"/>
</dbReference>
<feature type="compositionally biased region" description="Basic and acidic residues" evidence="6">
    <location>
        <begin position="1230"/>
        <end position="1260"/>
    </location>
</feature>
<evidence type="ECO:0000256" key="5">
    <source>
        <dbReference type="ARBA" id="ARBA00022801"/>
    </source>
</evidence>
<feature type="compositionally biased region" description="Polar residues" evidence="6">
    <location>
        <begin position="805"/>
        <end position="838"/>
    </location>
</feature>
<keyword evidence="10" id="KW-1185">Reference proteome</keyword>
<evidence type="ECO:0000259" key="7">
    <source>
        <dbReference type="PROSITE" id="PS50600"/>
    </source>
</evidence>
<evidence type="ECO:0000256" key="3">
    <source>
        <dbReference type="ARBA" id="ARBA00022670"/>
    </source>
</evidence>
<keyword evidence="3" id="KW-0645">Protease</keyword>
<evidence type="ECO:0000313" key="8">
    <source>
        <dbReference type="EMBL" id="PLW35922.1"/>
    </source>
</evidence>
<dbReference type="GO" id="GO:0005737">
    <property type="term" value="C:cytoplasm"/>
    <property type="evidence" value="ECO:0007669"/>
    <property type="project" value="TreeGrafter"/>
</dbReference>
<dbReference type="PROSITE" id="PS50600">
    <property type="entry name" value="ULP_PROTEASE"/>
    <property type="match status" value="1"/>
</dbReference>
<keyword evidence="4" id="KW-0833">Ubl conjugation pathway</keyword>
<dbReference type="SUPFAM" id="SSF54001">
    <property type="entry name" value="Cysteine proteinases"/>
    <property type="match status" value="1"/>
</dbReference>
<dbReference type="OrthoDB" id="442460at2759"/>
<comment type="similarity">
    <text evidence="1">Belongs to the peptidase C48 family.</text>
</comment>
<evidence type="ECO:0000256" key="1">
    <source>
        <dbReference type="ARBA" id="ARBA00005234"/>
    </source>
</evidence>
<evidence type="ECO:0000313" key="11">
    <source>
        <dbReference type="Proteomes" id="UP000235392"/>
    </source>
</evidence>
<feature type="compositionally biased region" description="Polar residues" evidence="6">
    <location>
        <begin position="635"/>
        <end position="649"/>
    </location>
</feature>
<dbReference type="InterPro" id="IPR038765">
    <property type="entry name" value="Papain-like_cys_pep_sf"/>
</dbReference>
<feature type="region of interest" description="Disordered" evidence="6">
    <location>
        <begin position="1223"/>
        <end position="1447"/>
    </location>
</feature>
<feature type="compositionally biased region" description="Low complexity" evidence="6">
    <location>
        <begin position="92"/>
        <end position="102"/>
    </location>
</feature>
<dbReference type="Pfam" id="PF02902">
    <property type="entry name" value="Peptidase_C48"/>
    <property type="match status" value="1"/>
</dbReference>
<comment type="caution">
    <text evidence="9">The sequence shown here is derived from an EMBL/GenBank/DDBJ whole genome shotgun (WGS) entry which is preliminary data.</text>
</comment>
<evidence type="ECO:0000313" key="9">
    <source>
        <dbReference type="EMBL" id="PLW44715.1"/>
    </source>
</evidence>
<dbReference type="PANTHER" id="PTHR46896:SF3">
    <property type="entry name" value="FI06413P-RELATED"/>
    <property type="match status" value="1"/>
</dbReference>
<feature type="compositionally biased region" description="Polar residues" evidence="6">
    <location>
        <begin position="513"/>
        <end position="534"/>
    </location>
</feature>
<dbReference type="EMBL" id="PGCI01000055">
    <property type="protein sequence ID" value="PLW44715.1"/>
    <property type="molecule type" value="Genomic_DNA"/>
</dbReference>
<dbReference type="PANTHER" id="PTHR46896">
    <property type="entry name" value="SENTRIN-SPECIFIC PROTEASE"/>
    <property type="match status" value="1"/>
</dbReference>
<proteinExistence type="inferred from homology"/>
<feature type="compositionally biased region" description="Acidic residues" evidence="6">
    <location>
        <begin position="432"/>
        <end position="443"/>
    </location>
</feature>
<reference evidence="10 11" key="1">
    <citation type="submission" date="2017-11" db="EMBL/GenBank/DDBJ databases">
        <title>De novo assembly and phasing of dikaryotic genomes from two isolates of Puccinia coronata f. sp. avenae, the causal agent of oat crown rust.</title>
        <authorList>
            <person name="Miller M.E."/>
            <person name="Zhang Y."/>
            <person name="Omidvar V."/>
            <person name="Sperschneider J."/>
            <person name="Schwessinger B."/>
            <person name="Raley C."/>
            <person name="Palmer J.M."/>
            <person name="Garnica D."/>
            <person name="Upadhyaya N."/>
            <person name="Rathjen J."/>
            <person name="Taylor J.M."/>
            <person name="Park R.F."/>
            <person name="Dodds P.N."/>
            <person name="Hirsch C.D."/>
            <person name="Kianian S.F."/>
            <person name="Figueroa M."/>
        </authorList>
    </citation>
    <scope>NUCLEOTIDE SEQUENCE [LARGE SCALE GENOMIC DNA]</scope>
    <source>
        <strain evidence="8">12NC29</strain>
        <strain evidence="9">12SD80</strain>
    </source>
</reference>
<feature type="region of interest" description="Disordered" evidence="6">
    <location>
        <begin position="513"/>
        <end position="665"/>
    </location>
</feature>
<name>A0A2N5V414_9BASI</name>
<dbReference type="Proteomes" id="UP000235388">
    <property type="component" value="Unassembled WGS sequence"/>
</dbReference>
<dbReference type="Proteomes" id="UP000235392">
    <property type="component" value="Unassembled WGS sequence"/>
</dbReference>
<feature type="compositionally biased region" description="Polar residues" evidence="6">
    <location>
        <begin position="1091"/>
        <end position="1108"/>
    </location>
</feature>
<sequence>MSSSIIANLFSLGKLDIGKDESLNEEELEHLNSSSKTELEAKPVFLDLNCHSRDMPRPRGNPIAPSPWAPESYHRAESYRGGSWSTNNFDDPPSTSRPSSSSGFQAVNHSNPGNRGSSFTENGASKSFHKGVPRTAYHRLFNDARKTISSGDRSNSAQAFNSKQSHKIKGAAAKAVLNSVEGKGKAKAKTPAESAHIDLTGDCEEGKQEPDEIINEMVGELVPTRESSEDPLLLSGSTKTNKRIDAMQGKDNHKMNKSNPRPPLNTNGKNSKINQVGSPRVELSRITFCDGQIDFSQSGRSGYVTIIPDNQELYFELLAPKPAHGKFKMRSIKALYLSDDEQCPSQLVLEFNESYKATTKTAFRYFTSLFRKLPPMDRDFNACRLEVLDDSFNPALAELADEISRSERAPKLVRGNLEETCKFRFPQPAPSDADDPESDDEPELFSSRFPPTHSPNQLSFSPPSPSQSPIDKTSWDAIENLSVSTSVYRKSNPTPALGLKSENKRIADIQVQTTVNSSENRKPSTLTFQQQLAARSQCRAGKAAPKKIDPRQDLLAGKVTTSYNQKKPDIRQDPQDGQTSHNQKKTDTKQDPQDGQTSYNQKKPDTRQASHDGQTSYNQKKIDTRQDPPDGQGTARYNTRNSQSRSSIQPPIDTPSQPPLGSYIDGPDGDIALIWPFDGDRNSRSVAITYGDLKRLADGEFLNDTLIEFGLEWELCEMRKRDPELVASIHLFNSFFFQKLSGCKSKEKTAAGEAEAYAGVRKWTKGIDIFKKDFLVIPINEHMHWYFMIISNPGKLLDPRIHMPETNSHALSTPMRTRLTQKSGNSVTKQSSPTTPEPQDNLKKSHFFASPDTTSKPNFTLAQQAIAADEVLTNDLSTNVNAAVDNSAQALQDMDLDDENSFAHDFVPNAESSTLGTTVGIDLPYVLTLDSLGTPHRPQSGTLLRYLINEAKDKLGETLPESLAKSVSIKKVAVPEQPNFCDCGLYLIHAFKTFFSKPKRMMRWILDYNSKKGMKEQRQSEICETWNATGAAQARQALREQLQKLIPEYQEVLRLRKASTEAKKEQARVRKLSCTDEPRDFNHDSAKKQRLSCSEPNDQAPSVPSSNRISCTANLARSQFSRFFEGSSKTMAEIEDVPDTRTSLTPKAVKTTTSSPSPDQSIDPVVDQLGAVDDHLPDAVVAKYDTTPDPSPEAILINDDRMDLEDNRSATPDVPDEDLMLQAISGHGPHTPDRSPTQDRRTGELLTDVRSESPVGKEENVYADISEFPEATTPPEEDSNYDGEALPPEMGHSSSDSSLTEFDSSVHASSSPPGPTAKAESRKDEREGNPMAGRVGGQRRNTQKRRKKAANKNKNKNSSRNSNNRHTNNSRNGNSHNHNQRNNTHSSKSPIENHNSNSDLNLNSNSNPNLNSYNEHNHLSNHSPPSADIRRNQNGGDSNHPVMVDDD</sequence>
<feature type="region of interest" description="Disordered" evidence="6">
    <location>
        <begin position="184"/>
        <end position="208"/>
    </location>
</feature>
<organism evidence="9 11">
    <name type="scientific">Puccinia coronata f. sp. avenae</name>
    <dbReference type="NCBI Taxonomy" id="200324"/>
    <lineage>
        <taxon>Eukaryota</taxon>
        <taxon>Fungi</taxon>
        <taxon>Dikarya</taxon>
        <taxon>Basidiomycota</taxon>
        <taxon>Pucciniomycotina</taxon>
        <taxon>Pucciniomycetes</taxon>
        <taxon>Pucciniales</taxon>
        <taxon>Pucciniaceae</taxon>
        <taxon>Puccinia</taxon>
    </lineage>
</organism>
<accession>A0A2N5V414</accession>
<feature type="region of interest" description="Disordered" evidence="6">
    <location>
        <begin position="50"/>
        <end position="131"/>
    </location>
</feature>
<feature type="domain" description="Ubiquitin-like protease family profile" evidence="7">
    <location>
        <begin position="686"/>
        <end position="994"/>
    </location>
</feature>
<feature type="compositionally biased region" description="Basic and acidic residues" evidence="6">
    <location>
        <begin position="1319"/>
        <end position="1328"/>
    </location>
</feature>
<keyword evidence="5" id="KW-0378">Hydrolase</keyword>
<feature type="compositionally biased region" description="Low complexity" evidence="6">
    <location>
        <begin position="1358"/>
        <end position="1414"/>
    </location>
</feature>
<dbReference type="GO" id="GO:0016926">
    <property type="term" value="P:protein desumoylation"/>
    <property type="evidence" value="ECO:0007669"/>
    <property type="project" value="TreeGrafter"/>
</dbReference>
<feature type="compositionally biased region" description="Basic residues" evidence="6">
    <location>
        <begin position="1341"/>
        <end position="1357"/>
    </location>
</feature>
<feature type="compositionally biased region" description="Low complexity" evidence="6">
    <location>
        <begin position="1293"/>
        <end position="1305"/>
    </location>
</feature>
<dbReference type="GO" id="GO:0006508">
    <property type="term" value="P:proteolysis"/>
    <property type="evidence" value="ECO:0007669"/>
    <property type="project" value="UniProtKB-KW"/>
</dbReference>
<feature type="compositionally biased region" description="Basic and acidic residues" evidence="6">
    <location>
        <begin position="1066"/>
        <end position="1087"/>
    </location>
</feature>
<feature type="region of interest" description="Disordered" evidence="6">
    <location>
        <begin position="805"/>
        <end position="849"/>
    </location>
</feature>
<feature type="region of interest" description="Disordered" evidence="6">
    <location>
        <begin position="247"/>
        <end position="276"/>
    </location>
</feature>
<feature type="compositionally biased region" description="Polar residues" evidence="6">
    <location>
        <begin position="103"/>
        <end position="125"/>
    </location>
</feature>
<evidence type="ECO:0000313" key="10">
    <source>
        <dbReference type="Proteomes" id="UP000235388"/>
    </source>
</evidence>